<dbReference type="Proteomes" id="UP000248066">
    <property type="component" value="Unassembled WGS sequence"/>
</dbReference>
<feature type="coiled-coil region" evidence="1">
    <location>
        <begin position="128"/>
        <end position="162"/>
    </location>
</feature>
<evidence type="ECO:0000313" key="4">
    <source>
        <dbReference type="Proteomes" id="UP000248066"/>
    </source>
</evidence>
<gene>
    <name evidence="3" type="ORF">CR205_04775</name>
</gene>
<feature type="domain" description="Myb-like" evidence="2">
    <location>
        <begin position="1"/>
        <end position="55"/>
    </location>
</feature>
<dbReference type="OrthoDB" id="2845592at2"/>
<evidence type="ECO:0000256" key="1">
    <source>
        <dbReference type="SAM" id="Coils"/>
    </source>
</evidence>
<comment type="caution">
    <text evidence="3">The sequence shown here is derived from an EMBL/GenBank/DDBJ whole genome shotgun (WGS) entry which is preliminary data.</text>
</comment>
<name>A0A2W0H7S2_9BACI</name>
<protein>
    <submittedName>
        <fullName evidence="3">RsfA family transcriptional regulator</fullName>
    </submittedName>
</protein>
<keyword evidence="4" id="KW-1185">Reference proteome</keyword>
<dbReference type="NCBIfam" id="TIGR02894">
    <property type="entry name" value="DNA_bind_RsfA"/>
    <property type="match status" value="1"/>
</dbReference>
<dbReference type="PANTHER" id="PTHR41302:SF2">
    <property type="entry name" value="PRESPORE SPECIFIC TRANSCRIPTIONAL ACTIVATOR RSFA"/>
    <property type="match status" value="1"/>
</dbReference>
<dbReference type="AlphaFoldDB" id="A0A2W0H7S2"/>
<dbReference type="PANTHER" id="PTHR41302">
    <property type="entry name" value="PRESPORE-SPECIFIC TRANSCRIPTIONAL REGULATOR RSFA-RELATED"/>
    <property type="match status" value="1"/>
</dbReference>
<keyword evidence="1" id="KW-0175">Coiled coil</keyword>
<organism evidence="3 4">
    <name type="scientific">Alteribacter lacisalsi</name>
    <dbReference type="NCBI Taxonomy" id="2045244"/>
    <lineage>
        <taxon>Bacteria</taxon>
        <taxon>Bacillati</taxon>
        <taxon>Bacillota</taxon>
        <taxon>Bacilli</taxon>
        <taxon>Bacillales</taxon>
        <taxon>Bacillaceae</taxon>
        <taxon>Alteribacter</taxon>
    </lineage>
</organism>
<dbReference type="InterPro" id="IPR014243">
    <property type="entry name" value="RsfA-like"/>
</dbReference>
<evidence type="ECO:0000313" key="3">
    <source>
        <dbReference type="EMBL" id="PYZ97913.1"/>
    </source>
</evidence>
<sequence length="185" mass="20636">MVRQDAWNNDEDLTLAETVLRHIREGSTQLAAFEEVGHKLSRTPAACGFRWNSAIRKKYDTAIQLAKKQRKAVKGKKEAAAIEEQHVSTGANEQAKDDKGIVGVFDEVIAFLHEQRKKLEEAGPSAQADELAEAVSALRHENKALAEELSKVKGDYDAMKQDYQLMINVVERAARRNKNTTSSMS</sequence>
<accession>A0A2W0H7S2</accession>
<dbReference type="RefSeq" id="WP_110517467.1">
    <property type="nucleotide sequence ID" value="NZ_PDOF01000001.1"/>
</dbReference>
<dbReference type="EMBL" id="PDOF01000001">
    <property type="protein sequence ID" value="PYZ97913.1"/>
    <property type="molecule type" value="Genomic_DNA"/>
</dbReference>
<dbReference type="InterPro" id="IPR001005">
    <property type="entry name" value="SANT/Myb"/>
</dbReference>
<reference evidence="3 4" key="1">
    <citation type="submission" date="2017-10" db="EMBL/GenBank/DDBJ databases">
        <title>Bacillus sp. nov., a halophilic bacterium isolated from a Yangshapao Lake.</title>
        <authorList>
            <person name="Wang H."/>
        </authorList>
    </citation>
    <scope>NUCLEOTIDE SEQUENCE [LARGE SCALE GENOMIC DNA]</scope>
    <source>
        <strain evidence="3 4">YSP-3</strain>
    </source>
</reference>
<evidence type="ECO:0000259" key="2">
    <source>
        <dbReference type="PROSITE" id="PS50090"/>
    </source>
</evidence>
<dbReference type="PROSITE" id="PS50090">
    <property type="entry name" value="MYB_LIKE"/>
    <property type="match status" value="1"/>
</dbReference>
<proteinExistence type="predicted"/>